<feature type="domain" description="DNA ligase ATP-dependent C-terminal" evidence="6">
    <location>
        <begin position="211"/>
        <end position="300"/>
    </location>
</feature>
<dbReference type="EC" id="6.5.1.1" evidence="2"/>
<comment type="caution">
    <text evidence="7">The sequence shown here is derived from an EMBL/GenBank/DDBJ whole genome shotgun (WGS) entry which is preliminary data.</text>
</comment>
<dbReference type="RefSeq" id="WP_205001955.1">
    <property type="nucleotide sequence ID" value="NZ_JAFBER010000001.1"/>
</dbReference>
<evidence type="ECO:0000259" key="5">
    <source>
        <dbReference type="Pfam" id="PF01068"/>
    </source>
</evidence>
<gene>
    <name evidence="7" type="ORF">JOD45_000174</name>
</gene>
<dbReference type="SUPFAM" id="SSF56091">
    <property type="entry name" value="DNA ligase/mRNA capping enzyme, catalytic domain"/>
    <property type="match status" value="1"/>
</dbReference>
<evidence type="ECO:0000256" key="2">
    <source>
        <dbReference type="ARBA" id="ARBA00012727"/>
    </source>
</evidence>
<dbReference type="Proteomes" id="UP000808914">
    <property type="component" value="Unassembled WGS sequence"/>
</dbReference>
<evidence type="ECO:0000259" key="6">
    <source>
        <dbReference type="Pfam" id="PF04679"/>
    </source>
</evidence>
<dbReference type="InterPro" id="IPR012310">
    <property type="entry name" value="DNA_ligase_ATP-dep_cent"/>
</dbReference>
<reference evidence="7 8" key="1">
    <citation type="submission" date="2021-01" db="EMBL/GenBank/DDBJ databases">
        <title>Genomic Encyclopedia of Type Strains, Phase IV (KMG-IV): sequencing the most valuable type-strain genomes for metagenomic binning, comparative biology and taxonomic classification.</title>
        <authorList>
            <person name="Goeker M."/>
        </authorList>
    </citation>
    <scope>NUCLEOTIDE SEQUENCE [LARGE SCALE GENOMIC DNA]</scope>
    <source>
        <strain evidence="7 8">DSM 28236</strain>
    </source>
</reference>
<proteinExistence type="inferred from homology"/>
<dbReference type="CDD" id="cd07906">
    <property type="entry name" value="Adenylation_DNA_ligase_LigD_LigC"/>
    <property type="match status" value="1"/>
</dbReference>
<dbReference type="Pfam" id="PF04679">
    <property type="entry name" value="DNA_ligase_A_C"/>
    <property type="match status" value="1"/>
</dbReference>
<dbReference type="PANTHER" id="PTHR45674:SF4">
    <property type="entry name" value="DNA LIGASE 1"/>
    <property type="match status" value="1"/>
</dbReference>
<comment type="catalytic activity">
    <reaction evidence="4">
        <text>ATP + (deoxyribonucleotide)n-3'-hydroxyl + 5'-phospho-(deoxyribonucleotide)m = (deoxyribonucleotide)n+m + AMP + diphosphate.</text>
        <dbReference type="EC" id="6.5.1.1"/>
    </reaction>
</comment>
<sequence>MNIKPFIPFEPVRTDEIPEGDQWISQVKWDGVRILTYSDGKNVRLFNRKLNERTFHYPELLAIKSYCKEKSVILDGEVIALGDDGKPSFHEVMRRDGIRKLERINELRKEVPVSYMIFDVIYCKDEWKNDLALKDRLDLLKQIIIPNEHIQIVPSQSDGNTLFEVIKQQELEGIVIKDLNSKYLINGKDNRWQKKKNYRDIIAVAGGATMRQGVVNALILGLYNEDGRLMYVGHAGTGKLKKAEWKELTERVKPLMINHCPFINKPLRIKEAIWLEPRITVKIKFIEWTKDKHLRQPSIQAFVNMSPEECLFE</sequence>
<dbReference type="EMBL" id="JAFBER010000001">
    <property type="protein sequence ID" value="MBM7643983.1"/>
    <property type="molecule type" value="Genomic_DNA"/>
</dbReference>
<keyword evidence="8" id="KW-1185">Reference proteome</keyword>
<dbReference type="Gene3D" id="2.40.50.140">
    <property type="entry name" value="Nucleic acid-binding proteins"/>
    <property type="match status" value="1"/>
</dbReference>
<evidence type="ECO:0000313" key="7">
    <source>
        <dbReference type="EMBL" id="MBM7643983.1"/>
    </source>
</evidence>
<dbReference type="PROSITE" id="PS00697">
    <property type="entry name" value="DNA_LIGASE_A1"/>
    <property type="match status" value="1"/>
</dbReference>
<dbReference type="InterPro" id="IPR050191">
    <property type="entry name" value="ATP-dep_DNA_ligase"/>
</dbReference>
<dbReference type="InterPro" id="IPR016059">
    <property type="entry name" value="DNA_ligase_ATP-dep_CS"/>
</dbReference>
<dbReference type="SUPFAM" id="SSF50249">
    <property type="entry name" value="Nucleic acid-binding proteins"/>
    <property type="match status" value="1"/>
</dbReference>
<comment type="similarity">
    <text evidence="1">Belongs to the ATP-dependent DNA ligase family.</text>
</comment>
<evidence type="ECO:0000313" key="8">
    <source>
        <dbReference type="Proteomes" id="UP000808914"/>
    </source>
</evidence>
<organism evidence="7 8">
    <name type="scientific">Scopulibacillus daqui</name>
    <dbReference type="NCBI Taxonomy" id="1469162"/>
    <lineage>
        <taxon>Bacteria</taxon>
        <taxon>Bacillati</taxon>
        <taxon>Bacillota</taxon>
        <taxon>Bacilli</taxon>
        <taxon>Bacillales</taxon>
        <taxon>Sporolactobacillaceae</taxon>
        <taxon>Scopulibacillus</taxon>
    </lineage>
</organism>
<name>A0ABS2PVA2_9BACL</name>
<feature type="domain" description="ATP-dependent DNA ligase family profile" evidence="5">
    <location>
        <begin position="20"/>
        <end position="196"/>
    </location>
</feature>
<dbReference type="GO" id="GO:0003910">
    <property type="term" value="F:DNA ligase (ATP) activity"/>
    <property type="evidence" value="ECO:0007669"/>
    <property type="project" value="UniProtKB-EC"/>
</dbReference>
<keyword evidence="3 7" id="KW-0436">Ligase</keyword>
<evidence type="ECO:0000256" key="1">
    <source>
        <dbReference type="ARBA" id="ARBA00007572"/>
    </source>
</evidence>
<protein>
    <recommendedName>
        <fullName evidence="2">DNA ligase (ATP)</fullName>
        <ecNumber evidence="2">6.5.1.1</ecNumber>
    </recommendedName>
</protein>
<dbReference type="PANTHER" id="PTHR45674">
    <property type="entry name" value="DNA LIGASE 1/3 FAMILY MEMBER"/>
    <property type="match status" value="1"/>
</dbReference>
<dbReference type="InterPro" id="IPR012340">
    <property type="entry name" value="NA-bd_OB-fold"/>
</dbReference>
<dbReference type="Pfam" id="PF01068">
    <property type="entry name" value="DNA_ligase_A_M"/>
    <property type="match status" value="1"/>
</dbReference>
<dbReference type="Gene3D" id="3.30.470.30">
    <property type="entry name" value="DNA ligase/mRNA capping enzyme"/>
    <property type="match status" value="1"/>
</dbReference>
<dbReference type="CDD" id="cd07971">
    <property type="entry name" value="OBF_DNA_ligase_LigD"/>
    <property type="match status" value="1"/>
</dbReference>
<evidence type="ECO:0000256" key="4">
    <source>
        <dbReference type="ARBA" id="ARBA00034003"/>
    </source>
</evidence>
<dbReference type="InterPro" id="IPR012309">
    <property type="entry name" value="DNA_ligase_ATP-dep_C"/>
</dbReference>
<evidence type="ECO:0000256" key="3">
    <source>
        <dbReference type="ARBA" id="ARBA00022598"/>
    </source>
</evidence>
<accession>A0ABS2PVA2</accession>